<organism evidence="1 2">
    <name type="scientific">Methanomethylophilus alvi</name>
    <dbReference type="NCBI Taxonomy" id="1291540"/>
    <lineage>
        <taxon>Archaea</taxon>
        <taxon>Methanobacteriati</taxon>
        <taxon>Thermoplasmatota</taxon>
        <taxon>Thermoplasmata</taxon>
        <taxon>Methanomassiliicoccales</taxon>
        <taxon>Methanomethylophilaceae</taxon>
        <taxon>Methanomethylophilus</taxon>
    </lineage>
</organism>
<protein>
    <submittedName>
        <fullName evidence="1">Uncharacterized protein</fullName>
    </submittedName>
</protein>
<accession>A0A3G3IGT5</accession>
<name>A0A3G3IGT5_9ARCH</name>
<evidence type="ECO:0000313" key="1">
    <source>
        <dbReference type="EMBL" id="AYQ54744.1"/>
    </source>
</evidence>
<gene>
    <name evidence="1" type="ORF">BKD89_02845</name>
</gene>
<dbReference type="Proteomes" id="UP000273278">
    <property type="component" value="Chromosome"/>
</dbReference>
<dbReference type="AlphaFoldDB" id="A0A3G3IGT5"/>
<dbReference type="EMBL" id="CP017686">
    <property type="protein sequence ID" value="AYQ54744.1"/>
    <property type="molecule type" value="Genomic_DNA"/>
</dbReference>
<sequence length="104" mass="11511">MRTFAVPIRVETVDDRLKDRRRTAELDGRRQDQQVRTLEQGVYLPHIVVYDATAVLPASQTAVAVTDIHVIRTQDVDVPSIGGQGPLRTLAHRIGETFPVTAPA</sequence>
<evidence type="ECO:0000313" key="2">
    <source>
        <dbReference type="Proteomes" id="UP000273278"/>
    </source>
</evidence>
<reference evidence="1 2" key="1">
    <citation type="submission" date="2016-10" db="EMBL/GenBank/DDBJ databases">
        <title>Complete genome of the TMA-utilizing, human hosted archaeon Methanomethylophilus alvus Gen. nov, sp. nov., strain Mx-05, derived from a pure culture.</title>
        <authorList>
            <person name="Brugere J.-F."/>
            <person name="Ben Hania W."/>
            <person name="Chaudhary P.P."/>
            <person name="Gaci N."/>
            <person name="Borrel G."/>
            <person name="Cao Van Tuat L."/>
            <person name="Fardeau M.-L."/>
            <person name="Harris H.M.B."/>
            <person name="O'Toole P.W."/>
            <person name="Ollivier B."/>
        </authorList>
    </citation>
    <scope>NUCLEOTIDE SEQUENCE [LARGE SCALE GENOMIC DNA]</scope>
    <source>
        <strain evidence="1 2">Mx-05</strain>
    </source>
</reference>
<proteinExistence type="predicted"/>